<dbReference type="SUPFAM" id="SSF103647">
    <property type="entry name" value="TSP type-3 repeat"/>
    <property type="match status" value="1"/>
</dbReference>
<protein>
    <recommendedName>
        <fullName evidence="4">Ig-like domain-containing protein</fullName>
    </recommendedName>
</protein>
<evidence type="ECO:0000256" key="1">
    <source>
        <dbReference type="SAM" id="SignalP"/>
    </source>
</evidence>
<name>A0ABT5XSJ7_9FLAO</name>
<dbReference type="InterPro" id="IPR018247">
    <property type="entry name" value="EF_Hand_1_Ca_BS"/>
</dbReference>
<evidence type="ECO:0000313" key="3">
    <source>
        <dbReference type="Proteomes" id="UP001217083"/>
    </source>
</evidence>
<evidence type="ECO:0000313" key="2">
    <source>
        <dbReference type="EMBL" id="MDF0708869.1"/>
    </source>
</evidence>
<dbReference type="Gene3D" id="4.10.1080.10">
    <property type="entry name" value="TSP type-3 repeat"/>
    <property type="match status" value="1"/>
</dbReference>
<dbReference type="RefSeq" id="WP_275650665.1">
    <property type="nucleotide sequence ID" value="NZ_JARFVA010000007.1"/>
</dbReference>
<organism evidence="2 3">
    <name type="scientific">Flagellimonas okinawensis</name>
    <dbReference type="NCBI Taxonomy" id="3031324"/>
    <lineage>
        <taxon>Bacteria</taxon>
        <taxon>Pseudomonadati</taxon>
        <taxon>Bacteroidota</taxon>
        <taxon>Flavobacteriia</taxon>
        <taxon>Flavobacteriales</taxon>
        <taxon>Flavobacteriaceae</taxon>
        <taxon>Flagellimonas</taxon>
    </lineage>
</organism>
<comment type="caution">
    <text evidence="2">The sequence shown here is derived from an EMBL/GenBank/DDBJ whole genome shotgun (WGS) entry which is preliminary data.</text>
</comment>
<feature type="chain" id="PRO_5045447882" description="Ig-like domain-containing protein" evidence="1">
    <location>
        <begin position="23"/>
        <end position="627"/>
    </location>
</feature>
<dbReference type="Proteomes" id="UP001217083">
    <property type="component" value="Unassembled WGS sequence"/>
</dbReference>
<dbReference type="InterPro" id="IPR028974">
    <property type="entry name" value="TSP_type-3_rpt"/>
</dbReference>
<proteinExistence type="predicted"/>
<accession>A0ABT5XSJ7</accession>
<reference evidence="2 3" key="1">
    <citation type="submission" date="2023-03" db="EMBL/GenBank/DDBJ databases">
        <title>Muricauda XX sp. nov. and Muricauda XXX sp. nov., two novel species isolated from Okinawa Trough.</title>
        <authorList>
            <person name="Cao W."/>
            <person name="Deng X."/>
        </authorList>
    </citation>
    <scope>NUCLEOTIDE SEQUENCE [LARGE SCALE GENOMIC DNA]</scope>
    <source>
        <strain evidence="2 3">81s02</strain>
    </source>
</reference>
<keyword evidence="1" id="KW-0732">Signal</keyword>
<evidence type="ECO:0008006" key="4">
    <source>
        <dbReference type="Google" id="ProtNLM"/>
    </source>
</evidence>
<dbReference type="PROSITE" id="PS00018">
    <property type="entry name" value="EF_HAND_1"/>
    <property type="match status" value="1"/>
</dbReference>
<gene>
    <name evidence="2" type="ORF">PY091_16760</name>
</gene>
<feature type="signal peptide" evidence="1">
    <location>
        <begin position="1"/>
        <end position="22"/>
    </location>
</feature>
<dbReference type="EMBL" id="JARFVA010000007">
    <property type="protein sequence ID" value="MDF0708869.1"/>
    <property type="molecule type" value="Genomic_DNA"/>
</dbReference>
<sequence>MNLSTNKLFFILLVFNIISVAAQETFSDNFSSVSYSNNNGSQNWSTDWLEYNDNNNPANGYISINDNELRFRYIWSENIRRSADLSPYYTASLSFDWRTNSLESGETLAIQVSSDGTNFTTLDTFAGTQSGTFNQDISAYISSNTTIRFRKGGNDWSGNDDRTYIDNINISTTSVPQTDTDGDGIIDVVDLDDDNDGITDEEEYCSSINASFLTSSDVGERSIVINHSDTGYLRLDFSSMDNSFQLDINGTTVHPSVLEFENGALDAGDEYFVFQSDGSFINQPWVANSNGIPRLRLIVNEFGEINLYGSRNTTSTSLELMEAQGGTPFNTIAWVPGNNNTFTLTNQQGPGPEGFTGELFASSICDTDSDGISNHLDLDSDNDGLYDIMESGVLDEIGVADANNDGIIDGAISSSGTNGLFNSIEDNDTVYAIFSYTILDSDSDGNYDAYTLDADGDGCRDVVESGFTDDNDDGYLGPDPFIVDANGLVTTGSDGYTTPSDNDSNATYDFREFGSVPTITSQPINVTTCPGCTTTLSASVTADQLQWQYYNGSSWENLIDSGLYSGTATNTLTITNPTPNQNNFQFRLITSNDSFVCGTTISDTASLMIRVNTVVSNRRITYRVNKN</sequence>
<keyword evidence="3" id="KW-1185">Reference proteome</keyword>